<evidence type="ECO:0000256" key="1">
    <source>
        <dbReference type="SAM" id="Coils"/>
    </source>
</evidence>
<keyword evidence="2" id="KW-0472">Membrane</keyword>
<feature type="transmembrane region" description="Helical" evidence="2">
    <location>
        <begin position="6"/>
        <end position="27"/>
    </location>
</feature>
<organism evidence="3">
    <name type="scientific">uncultured Caudovirales phage</name>
    <dbReference type="NCBI Taxonomy" id="2100421"/>
    <lineage>
        <taxon>Viruses</taxon>
        <taxon>Duplodnaviria</taxon>
        <taxon>Heunggongvirae</taxon>
        <taxon>Uroviricota</taxon>
        <taxon>Caudoviricetes</taxon>
        <taxon>Peduoviridae</taxon>
        <taxon>Maltschvirus</taxon>
        <taxon>Maltschvirus maltsch</taxon>
    </lineage>
</organism>
<proteinExistence type="predicted"/>
<feature type="coiled-coil region" evidence="1">
    <location>
        <begin position="86"/>
        <end position="120"/>
    </location>
</feature>
<evidence type="ECO:0000313" key="3">
    <source>
        <dbReference type="EMBL" id="CAB4123920.1"/>
    </source>
</evidence>
<keyword evidence="2" id="KW-0812">Transmembrane</keyword>
<reference evidence="3" key="1">
    <citation type="submission" date="2020-04" db="EMBL/GenBank/DDBJ databases">
        <authorList>
            <person name="Chiriac C."/>
            <person name="Salcher M."/>
            <person name="Ghai R."/>
            <person name="Kavagutti S V."/>
        </authorList>
    </citation>
    <scope>NUCLEOTIDE SEQUENCE</scope>
</reference>
<accession>A0A6J5KUM9</accession>
<sequence>MAQEVILSWAAAIIAIGGAFGVLWKLITPLYRTFKKLTISLELFMRDWFGEEDSPGRSRVPGVMERLSRIDGELKHNGGSSMKDSLKRIEKELAIVQKRLDEGGRQFNALDEKINEIEDKLES</sequence>
<evidence type="ECO:0000256" key="2">
    <source>
        <dbReference type="SAM" id="Phobius"/>
    </source>
</evidence>
<protein>
    <submittedName>
        <fullName evidence="3">Uncharacterized protein</fullName>
    </submittedName>
</protein>
<dbReference type="EMBL" id="LR796174">
    <property type="protein sequence ID" value="CAB4123920.1"/>
    <property type="molecule type" value="Genomic_DNA"/>
</dbReference>
<name>A0A6J5KUM9_9CAUD</name>
<gene>
    <name evidence="3" type="ORF">UFOVP46_127</name>
</gene>
<keyword evidence="2" id="KW-1133">Transmembrane helix</keyword>
<keyword evidence="1" id="KW-0175">Coiled coil</keyword>